<organism evidence="4 5">
    <name type="scientific">Rossellomorea pakistanensis</name>
    <dbReference type="NCBI Taxonomy" id="992288"/>
    <lineage>
        <taxon>Bacteria</taxon>
        <taxon>Bacillati</taxon>
        <taxon>Bacillota</taxon>
        <taxon>Bacilli</taxon>
        <taxon>Bacillales</taxon>
        <taxon>Bacillaceae</taxon>
        <taxon>Rossellomorea</taxon>
    </lineage>
</organism>
<sequence length="240" mass="27954">MRTIIIDDEPYSRDELQHLLKAYGDIVVIGEANSGEKGLELIMKETPDVVFLDIEMAGMNGMELAEVLQNLKKTPYIVFATAYPDYAPKAFRIEAVDYLLKPFDETQIEETVKRLRERFRSEVVAQKQQSRLARLAVQDEDRIIYLNPLDILYVSREERETNITTAKSSYTCKYPIKELEEKLVGYPFYRVHKSFLINLNTVEQLIPWGNGVYQVKLENVKQAIPVSRNYVKELRERLEL</sequence>
<name>A0ABS2NJL9_9BACI</name>
<dbReference type="InterPro" id="IPR046947">
    <property type="entry name" value="LytR-like"/>
</dbReference>
<dbReference type="SMART" id="SM00850">
    <property type="entry name" value="LytTR"/>
    <property type="match status" value="1"/>
</dbReference>
<accession>A0ABS2NJL9</accession>
<gene>
    <name evidence="4" type="ORF">JOC86_004583</name>
</gene>
<feature type="modified residue" description="4-aspartylphosphate" evidence="1">
    <location>
        <position position="53"/>
    </location>
</feature>
<feature type="domain" description="HTH LytTR-type" evidence="3">
    <location>
        <begin position="135"/>
        <end position="240"/>
    </location>
</feature>
<dbReference type="EMBL" id="JAFBDZ010000006">
    <property type="protein sequence ID" value="MBM7588008.1"/>
    <property type="molecule type" value="Genomic_DNA"/>
</dbReference>
<dbReference type="SUPFAM" id="SSF52172">
    <property type="entry name" value="CheY-like"/>
    <property type="match status" value="1"/>
</dbReference>
<dbReference type="InterPro" id="IPR007492">
    <property type="entry name" value="LytTR_DNA-bd_dom"/>
</dbReference>
<keyword evidence="1" id="KW-0597">Phosphoprotein</keyword>
<dbReference type="Proteomes" id="UP001646157">
    <property type="component" value="Unassembled WGS sequence"/>
</dbReference>
<evidence type="ECO:0000259" key="2">
    <source>
        <dbReference type="PROSITE" id="PS50110"/>
    </source>
</evidence>
<dbReference type="PANTHER" id="PTHR37299">
    <property type="entry name" value="TRANSCRIPTIONAL REGULATOR-RELATED"/>
    <property type="match status" value="1"/>
</dbReference>
<dbReference type="PROSITE" id="PS50110">
    <property type="entry name" value="RESPONSE_REGULATORY"/>
    <property type="match status" value="1"/>
</dbReference>
<dbReference type="RefSeq" id="WP_205175333.1">
    <property type="nucleotide sequence ID" value="NZ_JAFBDZ010000006.1"/>
</dbReference>
<dbReference type="Pfam" id="PF00072">
    <property type="entry name" value="Response_reg"/>
    <property type="match status" value="1"/>
</dbReference>
<feature type="domain" description="Response regulatory" evidence="2">
    <location>
        <begin position="2"/>
        <end position="116"/>
    </location>
</feature>
<protein>
    <submittedName>
        <fullName evidence="4">Two-component system response regulator LytT</fullName>
    </submittedName>
</protein>
<dbReference type="Gene3D" id="2.40.50.1020">
    <property type="entry name" value="LytTr DNA-binding domain"/>
    <property type="match status" value="1"/>
</dbReference>
<evidence type="ECO:0000259" key="3">
    <source>
        <dbReference type="PROSITE" id="PS50930"/>
    </source>
</evidence>
<dbReference type="PROSITE" id="PS50930">
    <property type="entry name" value="HTH_LYTTR"/>
    <property type="match status" value="1"/>
</dbReference>
<dbReference type="PANTHER" id="PTHR37299:SF1">
    <property type="entry name" value="STAGE 0 SPORULATION PROTEIN A HOMOLOG"/>
    <property type="match status" value="1"/>
</dbReference>
<keyword evidence="5" id="KW-1185">Reference proteome</keyword>
<comment type="caution">
    <text evidence="4">The sequence shown here is derived from an EMBL/GenBank/DDBJ whole genome shotgun (WGS) entry which is preliminary data.</text>
</comment>
<evidence type="ECO:0000313" key="4">
    <source>
        <dbReference type="EMBL" id="MBM7588008.1"/>
    </source>
</evidence>
<proteinExistence type="predicted"/>
<evidence type="ECO:0000256" key="1">
    <source>
        <dbReference type="PROSITE-ProRule" id="PRU00169"/>
    </source>
</evidence>
<dbReference type="InterPro" id="IPR011006">
    <property type="entry name" value="CheY-like_superfamily"/>
</dbReference>
<dbReference type="Pfam" id="PF04397">
    <property type="entry name" value="LytTR"/>
    <property type="match status" value="1"/>
</dbReference>
<dbReference type="Gene3D" id="3.40.50.2300">
    <property type="match status" value="1"/>
</dbReference>
<evidence type="ECO:0000313" key="5">
    <source>
        <dbReference type="Proteomes" id="UP001646157"/>
    </source>
</evidence>
<dbReference type="InterPro" id="IPR001789">
    <property type="entry name" value="Sig_transdc_resp-reg_receiver"/>
</dbReference>
<dbReference type="SMART" id="SM00448">
    <property type="entry name" value="REC"/>
    <property type="match status" value="1"/>
</dbReference>
<reference evidence="4 5" key="1">
    <citation type="submission" date="2021-01" db="EMBL/GenBank/DDBJ databases">
        <title>Genomic Encyclopedia of Type Strains, Phase IV (KMG-IV): sequencing the most valuable type-strain genomes for metagenomic binning, comparative biology and taxonomic classification.</title>
        <authorList>
            <person name="Goeker M."/>
        </authorList>
    </citation>
    <scope>NUCLEOTIDE SEQUENCE [LARGE SCALE GENOMIC DNA]</scope>
    <source>
        <strain evidence="4 5">DSM 24834</strain>
    </source>
</reference>